<dbReference type="NCBIfam" id="TIGR01509">
    <property type="entry name" value="HAD-SF-IA-v3"/>
    <property type="match status" value="1"/>
</dbReference>
<dbReference type="GO" id="GO:0043136">
    <property type="term" value="F:sn-glycerol 3-phosphatase activity"/>
    <property type="evidence" value="ECO:0007669"/>
    <property type="project" value="TreeGrafter"/>
</dbReference>
<dbReference type="SFLD" id="SFLDS00003">
    <property type="entry name" value="Haloacid_Dehalogenase"/>
    <property type="match status" value="1"/>
</dbReference>
<dbReference type="Gene3D" id="3.40.50.1000">
    <property type="entry name" value="HAD superfamily/HAD-like"/>
    <property type="match status" value="1"/>
</dbReference>
<dbReference type="InterPro" id="IPR051806">
    <property type="entry name" value="HAD-like_SPP"/>
</dbReference>
<sequence length="224" mass="24742">MITIPFAGLLFDLDGTLVNSIPSVTRSWTTWAIKKGLEPEYVLSRIHGRPAIESISELLPNASIQEIQNEMIWLEELEARDTTGIEVIAGAQELLHQLNEFEVPWAIVTSGTIPVASARIKAGKLPMPNVLVTPERISKGKPDPEPYLKGAEELDLNIENCICFEDASAGIRSGKTAKAKVVGMFSHGEKDALIEADYIVDNWRDVSVTKNELGEFQMILSRML</sequence>
<dbReference type="EMBL" id="VTYN01000007">
    <property type="protein sequence ID" value="NOH48209.1"/>
    <property type="molecule type" value="Genomic_DNA"/>
</dbReference>
<dbReference type="AlphaFoldDB" id="A0A7Y3Z7Z6"/>
<dbReference type="PANTHER" id="PTHR43481:SF4">
    <property type="entry name" value="GLYCEROL-1-PHOSPHATE PHOSPHOHYDROLASE 1-RELATED"/>
    <property type="match status" value="1"/>
</dbReference>
<organism evidence="1 2">
    <name type="scientific">Vibrio rotiferianus</name>
    <dbReference type="NCBI Taxonomy" id="190895"/>
    <lineage>
        <taxon>Bacteria</taxon>
        <taxon>Pseudomonadati</taxon>
        <taxon>Pseudomonadota</taxon>
        <taxon>Gammaproteobacteria</taxon>
        <taxon>Vibrionales</taxon>
        <taxon>Vibrionaceae</taxon>
        <taxon>Vibrio</taxon>
    </lineage>
</organism>
<dbReference type="Proteomes" id="UP000572072">
    <property type="component" value="Unassembled WGS sequence"/>
</dbReference>
<dbReference type="RefSeq" id="WP_171357735.1">
    <property type="nucleotide sequence ID" value="NZ_VTYN01000007.1"/>
</dbReference>
<dbReference type="InterPro" id="IPR023214">
    <property type="entry name" value="HAD_sf"/>
</dbReference>
<accession>A0A7Y3Z7Z6</accession>
<dbReference type="Gene3D" id="1.10.150.240">
    <property type="entry name" value="Putative phosphatase, domain 2"/>
    <property type="match status" value="1"/>
</dbReference>
<dbReference type="InterPro" id="IPR006439">
    <property type="entry name" value="HAD-SF_hydro_IA"/>
</dbReference>
<keyword evidence="1" id="KW-0378">Hydrolase</keyword>
<dbReference type="SFLD" id="SFLDG01129">
    <property type="entry name" value="C1.5:_HAD__Beta-PGM__Phosphata"/>
    <property type="match status" value="1"/>
</dbReference>
<dbReference type="InterPro" id="IPR036412">
    <property type="entry name" value="HAD-like_sf"/>
</dbReference>
<name>A0A7Y3Z7Z6_9VIBR</name>
<dbReference type="Pfam" id="PF13419">
    <property type="entry name" value="HAD_2"/>
    <property type="match status" value="1"/>
</dbReference>
<dbReference type="PANTHER" id="PTHR43481">
    <property type="entry name" value="FRUCTOSE-1-PHOSPHATE PHOSPHATASE"/>
    <property type="match status" value="1"/>
</dbReference>
<dbReference type="InterPro" id="IPR023198">
    <property type="entry name" value="PGP-like_dom2"/>
</dbReference>
<gene>
    <name evidence="1" type="ORF">F0262_09085</name>
</gene>
<dbReference type="InterPro" id="IPR041492">
    <property type="entry name" value="HAD_2"/>
</dbReference>
<proteinExistence type="predicted"/>
<protein>
    <submittedName>
        <fullName evidence="1">HAD-IA family hydrolase</fullName>
    </submittedName>
</protein>
<comment type="caution">
    <text evidence="1">The sequence shown here is derived from an EMBL/GenBank/DDBJ whole genome shotgun (WGS) entry which is preliminary data.</text>
</comment>
<reference evidence="1 2" key="1">
    <citation type="submission" date="2019-08" db="EMBL/GenBank/DDBJ databases">
        <title>Draft genome sequencing and comparative genomics of hatchery-associated Vibrios.</title>
        <authorList>
            <person name="Kehlet-Delgado H."/>
            <person name="Mueller R.S."/>
        </authorList>
    </citation>
    <scope>NUCLEOTIDE SEQUENCE [LARGE SCALE GENOMIC DNA]</scope>
    <source>
        <strain evidence="1 2">00-78-3</strain>
    </source>
</reference>
<evidence type="ECO:0000313" key="2">
    <source>
        <dbReference type="Proteomes" id="UP000572072"/>
    </source>
</evidence>
<dbReference type="GO" id="GO:0050308">
    <property type="term" value="F:sugar-phosphatase activity"/>
    <property type="evidence" value="ECO:0007669"/>
    <property type="project" value="TreeGrafter"/>
</dbReference>
<evidence type="ECO:0000313" key="1">
    <source>
        <dbReference type="EMBL" id="NOH48209.1"/>
    </source>
</evidence>
<dbReference type="SUPFAM" id="SSF56784">
    <property type="entry name" value="HAD-like"/>
    <property type="match status" value="1"/>
</dbReference>